<gene>
    <name evidence="1" type="ORF">CPELLU_LOCUS20223</name>
</gene>
<evidence type="ECO:0000313" key="2">
    <source>
        <dbReference type="Proteomes" id="UP000789759"/>
    </source>
</evidence>
<feature type="non-terminal residue" evidence="1">
    <location>
        <position position="1"/>
    </location>
</feature>
<evidence type="ECO:0000313" key="1">
    <source>
        <dbReference type="EMBL" id="CAG8826532.1"/>
    </source>
</evidence>
<dbReference type="AlphaFoldDB" id="A0A9N9PJI9"/>
<proteinExistence type="predicted"/>
<keyword evidence="2" id="KW-1185">Reference proteome</keyword>
<reference evidence="1" key="1">
    <citation type="submission" date="2021-06" db="EMBL/GenBank/DDBJ databases">
        <authorList>
            <person name="Kallberg Y."/>
            <person name="Tangrot J."/>
            <person name="Rosling A."/>
        </authorList>
    </citation>
    <scope>NUCLEOTIDE SEQUENCE</scope>
    <source>
        <strain evidence="1">FL966</strain>
    </source>
</reference>
<sequence length="45" mass="5307">LELNQALEKFISPTINPHILAHIILYFHTQNQPKFSITQIQLDYD</sequence>
<dbReference type="EMBL" id="CAJVQA010057513">
    <property type="protein sequence ID" value="CAG8826532.1"/>
    <property type="molecule type" value="Genomic_DNA"/>
</dbReference>
<protein>
    <submittedName>
        <fullName evidence="1">17993_t:CDS:1</fullName>
    </submittedName>
</protein>
<dbReference type="Proteomes" id="UP000789759">
    <property type="component" value="Unassembled WGS sequence"/>
</dbReference>
<name>A0A9N9PJI9_9GLOM</name>
<organism evidence="1 2">
    <name type="scientific">Cetraspora pellucida</name>
    <dbReference type="NCBI Taxonomy" id="1433469"/>
    <lineage>
        <taxon>Eukaryota</taxon>
        <taxon>Fungi</taxon>
        <taxon>Fungi incertae sedis</taxon>
        <taxon>Mucoromycota</taxon>
        <taxon>Glomeromycotina</taxon>
        <taxon>Glomeromycetes</taxon>
        <taxon>Diversisporales</taxon>
        <taxon>Gigasporaceae</taxon>
        <taxon>Cetraspora</taxon>
    </lineage>
</organism>
<accession>A0A9N9PJI9</accession>
<comment type="caution">
    <text evidence="1">The sequence shown here is derived from an EMBL/GenBank/DDBJ whole genome shotgun (WGS) entry which is preliminary data.</text>
</comment>